<dbReference type="Gene3D" id="1.10.10.10">
    <property type="entry name" value="Winged helix-like DNA-binding domain superfamily/Winged helix DNA-binding domain"/>
    <property type="match status" value="1"/>
</dbReference>
<evidence type="ECO:0000313" key="6">
    <source>
        <dbReference type="EMBL" id="RQN08696.1"/>
    </source>
</evidence>
<evidence type="ECO:0000256" key="1">
    <source>
        <dbReference type="ARBA" id="ARBA00009437"/>
    </source>
</evidence>
<dbReference type="SUPFAM" id="SSF46785">
    <property type="entry name" value="Winged helix' DNA-binding domain"/>
    <property type="match status" value="1"/>
</dbReference>
<evidence type="ECO:0000256" key="3">
    <source>
        <dbReference type="ARBA" id="ARBA00023125"/>
    </source>
</evidence>
<dbReference type="Pfam" id="PF03466">
    <property type="entry name" value="LysR_substrate"/>
    <property type="match status" value="1"/>
</dbReference>
<dbReference type="Proteomes" id="UP000275225">
    <property type="component" value="Unassembled WGS sequence"/>
</dbReference>
<dbReference type="PANTHER" id="PTHR30346">
    <property type="entry name" value="TRANSCRIPTIONAL DUAL REGULATOR HCAR-RELATED"/>
    <property type="match status" value="1"/>
</dbReference>
<dbReference type="EMBL" id="RQJX01000005">
    <property type="protein sequence ID" value="RQN08696.1"/>
    <property type="molecule type" value="Genomic_DNA"/>
</dbReference>
<dbReference type="AlphaFoldDB" id="A0A3N6WMA5"/>
<dbReference type="InterPro" id="IPR000847">
    <property type="entry name" value="LysR_HTH_N"/>
</dbReference>
<evidence type="ECO:0000256" key="2">
    <source>
        <dbReference type="ARBA" id="ARBA00023015"/>
    </source>
</evidence>
<gene>
    <name evidence="6" type="ORF">EHW97_05450</name>
</gene>
<dbReference type="FunFam" id="1.10.10.10:FF:000001">
    <property type="entry name" value="LysR family transcriptional regulator"/>
    <property type="match status" value="1"/>
</dbReference>
<feature type="domain" description="HTH lysR-type" evidence="5">
    <location>
        <begin position="2"/>
        <end position="59"/>
    </location>
</feature>
<keyword evidence="3" id="KW-0238">DNA-binding</keyword>
<evidence type="ECO:0000313" key="7">
    <source>
        <dbReference type="Proteomes" id="UP000275225"/>
    </source>
</evidence>
<dbReference type="InterPro" id="IPR005119">
    <property type="entry name" value="LysR_subst-bd"/>
</dbReference>
<accession>A0A3N6WMA5</accession>
<proteinExistence type="inferred from homology"/>
<dbReference type="PROSITE" id="PS50931">
    <property type="entry name" value="HTH_LYSR"/>
    <property type="match status" value="1"/>
</dbReference>
<dbReference type="InterPro" id="IPR036390">
    <property type="entry name" value="WH_DNA-bd_sf"/>
</dbReference>
<dbReference type="GO" id="GO:0032993">
    <property type="term" value="C:protein-DNA complex"/>
    <property type="evidence" value="ECO:0007669"/>
    <property type="project" value="TreeGrafter"/>
</dbReference>
<dbReference type="OrthoDB" id="3171102at2"/>
<evidence type="ECO:0000256" key="4">
    <source>
        <dbReference type="ARBA" id="ARBA00023163"/>
    </source>
</evidence>
<protein>
    <submittedName>
        <fullName evidence="6">LysR family transcriptional regulator</fullName>
    </submittedName>
</protein>
<dbReference type="GO" id="GO:0003677">
    <property type="term" value="F:DNA binding"/>
    <property type="evidence" value="ECO:0007669"/>
    <property type="project" value="UniProtKB-KW"/>
</dbReference>
<comment type="similarity">
    <text evidence="1">Belongs to the LysR transcriptional regulatory family.</text>
</comment>
<dbReference type="GO" id="GO:0003700">
    <property type="term" value="F:DNA-binding transcription factor activity"/>
    <property type="evidence" value="ECO:0007669"/>
    <property type="project" value="InterPro"/>
</dbReference>
<dbReference type="SUPFAM" id="SSF53850">
    <property type="entry name" value="Periplasmic binding protein-like II"/>
    <property type="match status" value="1"/>
</dbReference>
<reference evidence="6 7" key="1">
    <citation type="submission" date="2018-11" db="EMBL/GenBank/DDBJ databases">
        <authorList>
            <person name="Li F."/>
        </authorList>
    </citation>
    <scope>NUCLEOTIDE SEQUENCE [LARGE SCALE GENOMIC DNA]</scope>
    <source>
        <strain evidence="6 7">YS17T</strain>
    </source>
</reference>
<organism evidence="6 7">
    <name type="scientific">Aeromicrobium camelliae</name>
    <dbReference type="NCBI Taxonomy" id="1538144"/>
    <lineage>
        <taxon>Bacteria</taxon>
        <taxon>Bacillati</taxon>
        <taxon>Actinomycetota</taxon>
        <taxon>Actinomycetes</taxon>
        <taxon>Propionibacteriales</taxon>
        <taxon>Nocardioidaceae</taxon>
        <taxon>Aeromicrobium</taxon>
    </lineage>
</organism>
<dbReference type="Pfam" id="PF00126">
    <property type="entry name" value="HTH_1"/>
    <property type="match status" value="1"/>
</dbReference>
<name>A0A3N6WMA5_9ACTN</name>
<dbReference type="PRINTS" id="PR00039">
    <property type="entry name" value="HTHLYSR"/>
</dbReference>
<keyword evidence="7" id="KW-1185">Reference proteome</keyword>
<sequence>MFTFEQLRGFVAVSEELHFGRAAARLNMTQPPLSRQIQKLERSVGVRLLERDKRRVALTAAGEAFLDEARRLLALADTAPALAQRISQGSVGTIRIGFTAASTYGTLTQILDTISARLPEVSIDLYEMVTREQVDALDHGELDLGLARPPFDAEAYASHLIARENLVLAVPEGHRLAQATAPVSADELGREPIIMHSPTKARYFYDLVVKHIPVPHQNVKHTVSQILTMLWLVAGRRGLAFVPESAQHLHIEGVRFVPLAGLPPEPVELHLLWRHDARNPVLAHVVESLRAAGS</sequence>
<comment type="caution">
    <text evidence="6">The sequence shown here is derived from an EMBL/GenBank/DDBJ whole genome shotgun (WGS) entry which is preliminary data.</text>
</comment>
<dbReference type="RefSeq" id="WP_124236153.1">
    <property type="nucleotide sequence ID" value="NZ_JBHUFI010000003.1"/>
</dbReference>
<dbReference type="PANTHER" id="PTHR30346:SF0">
    <property type="entry name" value="HCA OPERON TRANSCRIPTIONAL ACTIVATOR HCAR"/>
    <property type="match status" value="1"/>
</dbReference>
<dbReference type="Gene3D" id="3.40.190.10">
    <property type="entry name" value="Periplasmic binding protein-like II"/>
    <property type="match status" value="2"/>
</dbReference>
<dbReference type="InterPro" id="IPR036388">
    <property type="entry name" value="WH-like_DNA-bd_sf"/>
</dbReference>
<evidence type="ECO:0000259" key="5">
    <source>
        <dbReference type="PROSITE" id="PS50931"/>
    </source>
</evidence>
<keyword evidence="4" id="KW-0804">Transcription</keyword>
<keyword evidence="2" id="KW-0805">Transcription regulation</keyword>